<feature type="chain" id="PRO_5013280648" evidence="1">
    <location>
        <begin position="19"/>
        <end position="187"/>
    </location>
</feature>
<dbReference type="Gene3D" id="3.10.450.50">
    <property type="match status" value="1"/>
</dbReference>
<proteinExistence type="predicted"/>
<name>A0A239LRX8_9RHOB</name>
<evidence type="ECO:0000256" key="1">
    <source>
        <dbReference type="SAM" id="SignalP"/>
    </source>
</evidence>
<dbReference type="InterPro" id="IPR037401">
    <property type="entry name" value="SnoaL-like"/>
</dbReference>
<sequence>MKKLIACLAVVAAQPVLADTQPADYAQARAEIVNHVACFPHGIDKIATGDVEGGMAIWNECWGENLQSTLNFVGGSMVCPGAECTFLTEEQKSFTGPAMRGALARNGLGARGFTHTHHQLDTLDVTFTSPEMATVAGKITATHFSDHQGPEIHFVHWTGEVAKTENGWRIVAEDLRTAGHSVLPKPE</sequence>
<dbReference type="AlphaFoldDB" id="A0A239LRX8"/>
<dbReference type="Pfam" id="PF13577">
    <property type="entry name" value="SnoaL_4"/>
    <property type="match status" value="1"/>
</dbReference>
<accession>A0A239LRX8</accession>
<feature type="signal peptide" evidence="1">
    <location>
        <begin position="1"/>
        <end position="18"/>
    </location>
</feature>
<feature type="domain" description="SnoaL-like" evidence="2">
    <location>
        <begin position="27"/>
        <end position="171"/>
    </location>
</feature>
<dbReference type="RefSeq" id="WP_170941183.1">
    <property type="nucleotide sequence ID" value="NZ_FZON01000097.1"/>
</dbReference>
<reference evidence="3 4" key="1">
    <citation type="submission" date="2017-06" db="EMBL/GenBank/DDBJ databases">
        <authorList>
            <person name="Kim H.J."/>
            <person name="Triplett B.A."/>
        </authorList>
    </citation>
    <scope>NUCLEOTIDE SEQUENCE [LARGE SCALE GENOMIC DNA]</scope>
    <source>
        <strain evidence="3 4">DSM 11445</strain>
    </source>
</reference>
<dbReference type="EMBL" id="FZON01000097">
    <property type="protein sequence ID" value="SNT32449.1"/>
    <property type="molecule type" value="Genomic_DNA"/>
</dbReference>
<dbReference type="Proteomes" id="UP000198440">
    <property type="component" value="Unassembled WGS sequence"/>
</dbReference>
<dbReference type="InterPro" id="IPR032710">
    <property type="entry name" value="NTF2-like_dom_sf"/>
</dbReference>
<gene>
    <name evidence="3" type="ORF">SAMN04488078_10976</name>
</gene>
<keyword evidence="1" id="KW-0732">Signal</keyword>
<evidence type="ECO:0000313" key="4">
    <source>
        <dbReference type="Proteomes" id="UP000198440"/>
    </source>
</evidence>
<organism evidence="3 4">
    <name type="scientific">Antarctobacter heliothermus</name>
    <dbReference type="NCBI Taxonomy" id="74033"/>
    <lineage>
        <taxon>Bacteria</taxon>
        <taxon>Pseudomonadati</taxon>
        <taxon>Pseudomonadota</taxon>
        <taxon>Alphaproteobacteria</taxon>
        <taxon>Rhodobacterales</taxon>
        <taxon>Roseobacteraceae</taxon>
        <taxon>Antarctobacter</taxon>
    </lineage>
</organism>
<protein>
    <submittedName>
        <fullName evidence="3">SnoaL-like domain-containing protein</fullName>
    </submittedName>
</protein>
<evidence type="ECO:0000313" key="3">
    <source>
        <dbReference type="EMBL" id="SNT32449.1"/>
    </source>
</evidence>
<dbReference type="SUPFAM" id="SSF54427">
    <property type="entry name" value="NTF2-like"/>
    <property type="match status" value="1"/>
</dbReference>
<evidence type="ECO:0000259" key="2">
    <source>
        <dbReference type="Pfam" id="PF13577"/>
    </source>
</evidence>